<dbReference type="RefSeq" id="WP_008688847.1">
    <property type="nucleotide sequence ID" value="NZ_ANOH01000462.1"/>
</dbReference>
<dbReference type="InterPro" id="IPR002220">
    <property type="entry name" value="DapA-like"/>
</dbReference>
<dbReference type="InterPro" id="IPR013785">
    <property type="entry name" value="Aldolase_TIM"/>
</dbReference>
<keyword evidence="3" id="KW-1185">Reference proteome</keyword>
<proteinExistence type="predicted"/>
<dbReference type="Proteomes" id="UP000011885">
    <property type="component" value="Unassembled WGS sequence"/>
</dbReference>
<evidence type="ECO:0000313" key="2">
    <source>
        <dbReference type="EMBL" id="EMI51968.1"/>
    </source>
</evidence>
<dbReference type="Gene3D" id="3.20.20.70">
    <property type="entry name" value="Aldolase class I"/>
    <property type="match status" value="1"/>
</dbReference>
<evidence type="ECO:0008006" key="4">
    <source>
        <dbReference type="Google" id="ProtNLM"/>
    </source>
</evidence>
<dbReference type="CDD" id="cd00408">
    <property type="entry name" value="DHDPS-like"/>
    <property type="match status" value="1"/>
</dbReference>
<comment type="caution">
    <text evidence="2">The sequence shown here is derived from an EMBL/GenBank/DDBJ whole genome shotgun (WGS) entry which is preliminary data.</text>
</comment>
<dbReference type="SUPFAM" id="SSF51569">
    <property type="entry name" value="Aldolase"/>
    <property type="match status" value="1"/>
</dbReference>
<dbReference type="PATRIC" id="fig|1263870.3.peg.7005"/>
<dbReference type="GO" id="GO:0016829">
    <property type="term" value="F:lyase activity"/>
    <property type="evidence" value="ECO:0007669"/>
    <property type="project" value="UniProtKB-KW"/>
</dbReference>
<protein>
    <recommendedName>
        <fullName evidence="4">Dihydrodipicolinate synthase family protein</fullName>
    </recommendedName>
</protein>
<dbReference type="SMART" id="SM01130">
    <property type="entry name" value="DHDPS"/>
    <property type="match status" value="1"/>
</dbReference>
<evidence type="ECO:0000256" key="1">
    <source>
        <dbReference type="ARBA" id="ARBA00023239"/>
    </source>
</evidence>
<reference evidence="2 3" key="1">
    <citation type="journal article" date="2013" name="Mar. Genomics">
        <title>Expression of sulfatases in Rhodopirellula baltica and the diversity of sulfatases in the genus Rhodopirellula.</title>
        <authorList>
            <person name="Wegner C.E."/>
            <person name="Richter-Heitmann T."/>
            <person name="Klindworth A."/>
            <person name="Klockow C."/>
            <person name="Richter M."/>
            <person name="Achstetter T."/>
            <person name="Glockner F.O."/>
            <person name="Harder J."/>
        </authorList>
    </citation>
    <scope>NUCLEOTIDE SEQUENCE [LARGE SCALE GENOMIC DNA]</scope>
    <source>
        <strain evidence="2 3">SM41</strain>
    </source>
</reference>
<dbReference type="AlphaFoldDB" id="M5U7N7"/>
<evidence type="ECO:0000313" key="3">
    <source>
        <dbReference type="Proteomes" id="UP000011885"/>
    </source>
</evidence>
<gene>
    <name evidence="2" type="ORF">RSSM_06601</name>
</gene>
<dbReference type="EMBL" id="ANOH01000462">
    <property type="protein sequence ID" value="EMI51968.1"/>
    <property type="molecule type" value="Genomic_DNA"/>
</dbReference>
<name>M5U7N7_9BACT</name>
<keyword evidence="1" id="KW-0456">Lyase</keyword>
<sequence>MTHAQIAKPRKRVLRILGDMKNNIPPIRHQRKITGMSAILLPMLSTTEVDWPGFRDHVARTSDAGLVPAVNMDTGYGNLIDDELRLAVLAQTQKVTAGRPFIAGAFVDDQPGDSYNRDAYQSRMDEILDHGGKPVIFQSYGLTQQSADDVLESYSQIGSHSGGFYAFELGKMFAPFGAIYDLDLYEKMIQIPECLGAKHSSLDRQQEWQRLAIRDRVRPEFMVLTGNDLAIDMVMYGSDYLLGLSTFAPNEFAKRDAMWESGDPGFYQLNDLLQYLGFLTFRSPVPAYKHNAAQFLKARGWIQESLTFPGSPTRPDSDVAILTEILERLES</sequence>
<organism evidence="2 3">
    <name type="scientific">Rhodopirellula sallentina SM41</name>
    <dbReference type="NCBI Taxonomy" id="1263870"/>
    <lineage>
        <taxon>Bacteria</taxon>
        <taxon>Pseudomonadati</taxon>
        <taxon>Planctomycetota</taxon>
        <taxon>Planctomycetia</taxon>
        <taxon>Pirellulales</taxon>
        <taxon>Pirellulaceae</taxon>
        <taxon>Rhodopirellula</taxon>
    </lineage>
</organism>
<accession>M5U7N7</accession>